<evidence type="ECO:0000256" key="4">
    <source>
        <dbReference type="ARBA" id="ARBA00023136"/>
    </source>
</evidence>
<feature type="transmembrane region" description="Helical" evidence="6">
    <location>
        <begin position="131"/>
        <end position="148"/>
    </location>
</feature>
<organism evidence="8 9">
    <name type="scientific">Obba rivulosa</name>
    <dbReference type="NCBI Taxonomy" id="1052685"/>
    <lineage>
        <taxon>Eukaryota</taxon>
        <taxon>Fungi</taxon>
        <taxon>Dikarya</taxon>
        <taxon>Basidiomycota</taxon>
        <taxon>Agaricomycotina</taxon>
        <taxon>Agaricomycetes</taxon>
        <taxon>Polyporales</taxon>
        <taxon>Gelatoporiaceae</taxon>
        <taxon>Obba</taxon>
    </lineage>
</organism>
<feature type="transmembrane region" description="Helical" evidence="6">
    <location>
        <begin position="247"/>
        <end position="269"/>
    </location>
</feature>
<feature type="transmembrane region" description="Helical" evidence="6">
    <location>
        <begin position="366"/>
        <end position="385"/>
    </location>
</feature>
<feature type="transmembrane region" description="Helical" evidence="6">
    <location>
        <begin position="498"/>
        <end position="520"/>
    </location>
</feature>
<gene>
    <name evidence="8" type="ORF">OBBRIDRAFT_886764</name>
</gene>
<feature type="transmembrane region" description="Helical" evidence="6">
    <location>
        <begin position="321"/>
        <end position="346"/>
    </location>
</feature>
<dbReference type="Pfam" id="PF07690">
    <property type="entry name" value="MFS_1"/>
    <property type="match status" value="1"/>
</dbReference>
<protein>
    <submittedName>
        <fullName evidence="8">MFS polyamine transporter</fullName>
    </submittedName>
</protein>
<dbReference type="PANTHER" id="PTHR23502:SF74">
    <property type="entry name" value="MAJOR FACILITATOR SUPERFAMILY (MFS) PROFILE DOMAIN-CONTAINING PROTEIN"/>
    <property type="match status" value="1"/>
</dbReference>
<dbReference type="InterPro" id="IPR011701">
    <property type="entry name" value="MFS"/>
</dbReference>
<dbReference type="CDD" id="cd17323">
    <property type="entry name" value="MFS_Tpo1_MDR_like"/>
    <property type="match status" value="1"/>
</dbReference>
<evidence type="ECO:0000256" key="2">
    <source>
        <dbReference type="ARBA" id="ARBA00022692"/>
    </source>
</evidence>
<dbReference type="Gene3D" id="1.20.1250.20">
    <property type="entry name" value="MFS general substrate transporter like domains"/>
    <property type="match status" value="1"/>
</dbReference>
<feature type="transmembrane region" description="Helical" evidence="6">
    <location>
        <begin position="406"/>
        <end position="425"/>
    </location>
</feature>
<name>A0A8E2DMZ4_9APHY</name>
<feature type="transmembrane region" description="Helical" evidence="6">
    <location>
        <begin position="92"/>
        <end position="111"/>
    </location>
</feature>
<feature type="transmembrane region" description="Helical" evidence="6">
    <location>
        <begin position="431"/>
        <end position="459"/>
    </location>
</feature>
<keyword evidence="2 6" id="KW-0812">Transmembrane</keyword>
<feature type="transmembrane region" description="Helical" evidence="6">
    <location>
        <begin position="190"/>
        <end position="209"/>
    </location>
</feature>
<feature type="region of interest" description="Disordered" evidence="5">
    <location>
        <begin position="39"/>
        <end position="64"/>
    </location>
</feature>
<dbReference type="SUPFAM" id="SSF103473">
    <property type="entry name" value="MFS general substrate transporter"/>
    <property type="match status" value="1"/>
</dbReference>
<feature type="transmembrane region" description="Helical" evidence="6">
    <location>
        <begin position="160"/>
        <end position="178"/>
    </location>
</feature>
<keyword evidence="9" id="KW-1185">Reference proteome</keyword>
<accession>A0A8E2DMZ4</accession>
<evidence type="ECO:0000313" key="8">
    <source>
        <dbReference type="EMBL" id="OCH91764.1"/>
    </source>
</evidence>
<feature type="transmembrane region" description="Helical" evidence="6">
    <location>
        <begin position="221"/>
        <end position="241"/>
    </location>
</feature>
<dbReference type="PROSITE" id="PS50850">
    <property type="entry name" value="MFS"/>
    <property type="match status" value="1"/>
</dbReference>
<feature type="compositionally biased region" description="Basic and acidic residues" evidence="5">
    <location>
        <begin position="39"/>
        <end position="52"/>
    </location>
</feature>
<dbReference type="AlphaFoldDB" id="A0A8E2DMZ4"/>
<dbReference type="EMBL" id="KV722380">
    <property type="protein sequence ID" value="OCH91764.1"/>
    <property type="molecule type" value="Genomic_DNA"/>
</dbReference>
<dbReference type="GO" id="GO:0005886">
    <property type="term" value="C:plasma membrane"/>
    <property type="evidence" value="ECO:0007669"/>
    <property type="project" value="TreeGrafter"/>
</dbReference>
<dbReference type="FunFam" id="1.20.1250.20:FF:000082">
    <property type="entry name" value="MFS multidrug transporter, putative"/>
    <property type="match status" value="1"/>
</dbReference>
<keyword evidence="3 6" id="KW-1133">Transmembrane helix</keyword>
<evidence type="ECO:0000256" key="6">
    <source>
        <dbReference type="SAM" id="Phobius"/>
    </source>
</evidence>
<dbReference type="Proteomes" id="UP000250043">
    <property type="component" value="Unassembled WGS sequence"/>
</dbReference>
<feature type="domain" description="Major facilitator superfamily (MFS) profile" evidence="7">
    <location>
        <begin position="94"/>
        <end position="524"/>
    </location>
</feature>
<feature type="transmembrane region" description="Helical" evidence="6">
    <location>
        <begin position="471"/>
        <end position="492"/>
    </location>
</feature>
<comment type="subcellular location">
    <subcellularLocation>
        <location evidence="1">Membrane</location>
        <topology evidence="1">Multi-pass membrane protein</topology>
    </subcellularLocation>
</comment>
<evidence type="ECO:0000259" key="7">
    <source>
        <dbReference type="PROSITE" id="PS50850"/>
    </source>
</evidence>
<evidence type="ECO:0000313" key="9">
    <source>
        <dbReference type="Proteomes" id="UP000250043"/>
    </source>
</evidence>
<dbReference type="InterPro" id="IPR020846">
    <property type="entry name" value="MFS_dom"/>
</dbReference>
<dbReference type="OrthoDB" id="9986881at2759"/>
<dbReference type="GO" id="GO:0022857">
    <property type="term" value="F:transmembrane transporter activity"/>
    <property type="evidence" value="ECO:0007669"/>
    <property type="project" value="InterPro"/>
</dbReference>
<keyword evidence="4 6" id="KW-0472">Membrane</keyword>
<dbReference type="PANTHER" id="PTHR23502">
    <property type="entry name" value="MAJOR FACILITATOR SUPERFAMILY"/>
    <property type="match status" value="1"/>
</dbReference>
<evidence type="ECO:0000256" key="3">
    <source>
        <dbReference type="ARBA" id="ARBA00022989"/>
    </source>
</evidence>
<reference evidence="8 9" key="1">
    <citation type="submission" date="2016-07" db="EMBL/GenBank/DDBJ databases">
        <title>Draft genome of the white-rot fungus Obba rivulosa 3A-2.</title>
        <authorList>
            <consortium name="DOE Joint Genome Institute"/>
            <person name="Miettinen O."/>
            <person name="Riley R."/>
            <person name="Acob R."/>
            <person name="Barry K."/>
            <person name="Cullen D."/>
            <person name="De Vries R."/>
            <person name="Hainaut M."/>
            <person name="Hatakka A."/>
            <person name="Henrissat B."/>
            <person name="Hilden K."/>
            <person name="Kuo R."/>
            <person name="Labutti K."/>
            <person name="Lipzen A."/>
            <person name="Makela M.R."/>
            <person name="Sandor L."/>
            <person name="Spatafora J.W."/>
            <person name="Grigoriev I.V."/>
            <person name="Hibbett D.S."/>
        </authorList>
    </citation>
    <scope>NUCLEOTIDE SEQUENCE [LARGE SCALE GENOMIC DNA]</scope>
    <source>
        <strain evidence="8 9">3A-2</strain>
    </source>
</reference>
<evidence type="ECO:0000256" key="5">
    <source>
        <dbReference type="SAM" id="MobiDB-lite"/>
    </source>
</evidence>
<dbReference type="InterPro" id="IPR036259">
    <property type="entry name" value="MFS_trans_sf"/>
</dbReference>
<sequence length="559" mass="61757">MAATAFSTPHSSTTTIYDPNALVIDPRIDQELRCEERRIEEYGGDDPHDPAPKDANVPSAFSSDNEYDPYKVTWDGPNDLENPQNWSVRRRWWITALCLLMTVNVSFASSAPSTAGARIALEFHKSSVEGNLVTACFLFGYVMGPSFWGPGSELVGRQWMFRIALLCYTLLHLGQALAHNIETVLVTRFLGGFFAVAPLTNCGGVIVDIWDPITRGTATSLFTAGVFIGPVLGPIIGGYIVESSLGWRWVFWVMMIFAGSCTLIAILFVPETYAPVILQRKAQRLRKADPEKNAKVYAEHERSDWSLKGIMHRTLYRPLQMLLLEPILVLVTLYLSLMYGVLYALFEALPIIFMGTRGFSEGQSGLIFIGVGIGTTLGAMTTLPLSRHYPELLKKWRGFPPPEQRLLGAMIGGPCLVVGCFWLGWTGQYASVPWIVPALATVPIGFSVSIVFISFLSYLVDTYLQYSASAFSANTIMRSAVGAGFPLFTVQMFNSLGINWACTLIGLIGLVLSPMPFLFYKYGARIRSKSRFSPCIDLRIAKELEAEAVAASKTLEKQV</sequence>
<proteinExistence type="predicted"/>
<evidence type="ECO:0000256" key="1">
    <source>
        <dbReference type="ARBA" id="ARBA00004141"/>
    </source>
</evidence>